<evidence type="ECO:0000313" key="2">
    <source>
        <dbReference type="Proteomes" id="UP000231901"/>
    </source>
</evidence>
<accession>A0A2K8QNH2</accession>
<name>A0A2K8QNH2_9GAMM</name>
<evidence type="ECO:0000313" key="1">
    <source>
        <dbReference type="EMBL" id="ATZ94942.1"/>
    </source>
</evidence>
<dbReference type="EMBL" id="CP025003">
    <property type="protein sequence ID" value="ATZ94942.1"/>
    <property type="molecule type" value="Genomic_DNA"/>
</dbReference>
<gene>
    <name evidence="1" type="ORF">CVE23_13710</name>
</gene>
<organism evidence="1 2">
    <name type="scientific">Dickeya fangzhongdai</name>
    <dbReference type="NCBI Taxonomy" id="1778540"/>
    <lineage>
        <taxon>Bacteria</taxon>
        <taxon>Pseudomonadati</taxon>
        <taxon>Pseudomonadota</taxon>
        <taxon>Gammaproteobacteria</taxon>
        <taxon>Enterobacterales</taxon>
        <taxon>Pectobacteriaceae</taxon>
        <taxon>Dickeya</taxon>
    </lineage>
</organism>
<protein>
    <submittedName>
        <fullName evidence="1">Uncharacterized protein</fullName>
    </submittedName>
</protein>
<dbReference type="KEGG" id="dfn:CVE23_13710"/>
<dbReference type="GeneID" id="66565385"/>
<proteinExistence type="predicted"/>
<dbReference type="Proteomes" id="UP000231901">
    <property type="component" value="Chromosome"/>
</dbReference>
<sequence length="84" mass="9741">MLTSLWRTLYRGRRKNESRQTEPSGNCVECEYSFYNHEANLPFDQIEECLRARRDALMQEHPPLNDPMPSAIRPRWAGKSSGSG</sequence>
<reference evidence="2" key="1">
    <citation type="journal article" date="2018" name="Genome Announc.">
        <title>Complete genome sequence of a Dickeya fangzhongdai type strain causing bleeding canker of pear tree trunks.</title>
        <authorList>
            <person name="Zhao Y."/>
            <person name="Tian Y."/>
            <person name="Li X."/>
            <person name="Hu B."/>
        </authorList>
    </citation>
    <scope>NUCLEOTIDE SEQUENCE [LARGE SCALE GENOMIC DNA]</scope>
    <source>
        <strain evidence="2">DSM 101947</strain>
    </source>
</reference>
<dbReference type="OrthoDB" id="6434138at2"/>
<dbReference type="AlphaFoldDB" id="A0A2K8QNH2"/>
<keyword evidence="2" id="KW-1185">Reference proteome</keyword>
<dbReference type="RefSeq" id="WP_049855087.1">
    <property type="nucleotide sequence ID" value="NZ_BMJF01000002.1"/>
</dbReference>